<proteinExistence type="predicted"/>
<name>A0AAN4NP88_ECOLX</name>
<evidence type="ECO:0000313" key="1">
    <source>
        <dbReference type="EMBL" id="EZJ81682.1"/>
    </source>
</evidence>
<dbReference type="AlphaFoldDB" id="A0AAN4NP88"/>
<evidence type="ECO:0000313" key="2">
    <source>
        <dbReference type="Proteomes" id="UP000024043"/>
    </source>
</evidence>
<organism evidence="1 2">
    <name type="scientific">Escherichia coli 1-250-04_S3_C1</name>
    <dbReference type="NCBI Taxonomy" id="1444135"/>
    <lineage>
        <taxon>Bacteria</taxon>
        <taxon>Pseudomonadati</taxon>
        <taxon>Pseudomonadota</taxon>
        <taxon>Gammaproteobacteria</taxon>
        <taxon>Enterobacterales</taxon>
        <taxon>Enterobacteriaceae</taxon>
        <taxon>Escherichia</taxon>
    </lineage>
</organism>
<sequence>MFDNHNFMKIMMMFRKIRLREPGFYRHGRVTRRKKIHTM</sequence>
<dbReference type="EMBL" id="JJLU01000129">
    <property type="protein sequence ID" value="EZJ81682.1"/>
    <property type="molecule type" value="Genomic_DNA"/>
</dbReference>
<reference evidence="1 2" key="1">
    <citation type="submission" date="2014-03" db="EMBL/GenBank/DDBJ databases">
        <title>Genetic Variability of E. coli after antibiotic treatment.</title>
        <authorList>
            <person name="Silbergeld E."/>
            <person name="Coles C."/>
            <person name="Seidman J.C."/>
            <person name="You Y."/>
            <person name="George J."/>
            <person name="Nadendla S."/>
            <person name="Huot H."/>
            <person name="Daugherty S.C."/>
            <person name="Nagaraj S."/>
            <person name="Ott S."/>
            <person name="Klega K."/>
            <person name="Rasko D."/>
        </authorList>
    </citation>
    <scope>NUCLEOTIDE SEQUENCE [LARGE SCALE GENOMIC DNA]</scope>
    <source>
        <strain evidence="1 2">1-250-04_S3_C1</strain>
    </source>
</reference>
<dbReference type="Proteomes" id="UP000024043">
    <property type="component" value="Unassembled WGS sequence"/>
</dbReference>
<protein>
    <submittedName>
        <fullName evidence="1">Uncharacterized protein</fullName>
    </submittedName>
</protein>
<accession>A0AAN4NP88</accession>
<gene>
    <name evidence="1" type="ORF">AC00_4415</name>
</gene>
<comment type="caution">
    <text evidence="1">The sequence shown here is derived from an EMBL/GenBank/DDBJ whole genome shotgun (WGS) entry which is preliminary data.</text>
</comment>